<dbReference type="Gene3D" id="3.30.565.10">
    <property type="entry name" value="Histidine kinase-like ATPase, C-terminal domain"/>
    <property type="match status" value="1"/>
</dbReference>
<keyword evidence="8" id="KW-0175">Coiled coil</keyword>
<feature type="domain" description="PAS" evidence="11">
    <location>
        <begin position="545"/>
        <end position="601"/>
    </location>
</feature>
<dbReference type="PROSITE" id="PS50046">
    <property type="entry name" value="PHYTOCHROME_2"/>
    <property type="match status" value="1"/>
</dbReference>
<dbReference type="InterPro" id="IPR029016">
    <property type="entry name" value="GAF-like_dom_sf"/>
</dbReference>
<dbReference type="SMART" id="SM00086">
    <property type="entry name" value="PAC"/>
    <property type="match status" value="5"/>
</dbReference>
<dbReference type="InterPro" id="IPR013655">
    <property type="entry name" value="PAS_fold_3"/>
</dbReference>
<comment type="catalytic activity">
    <reaction evidence="1">
        <text>ATP + protein L-histidine = ADP + protein N-phospho-L-histidine.</text>
        <dbReference type="EC" id="2.7.13.3"/>
    </reaction>
</comment>
<evidence type="ECO:0000256" key="7">
    <source>
        <dbReference type="PROSITE-ProRule" id="PRU00703"/>
    </source>
</evidence>
<dbReference type="PROSITE" id="PS50112">
    <property type="entry name" value="PAS"/>
    <property type="match status" value="5"/>
</dbReference>
<keyword evidence="15" id="KW-1185">Reference proteome</keyword>
<keyword evidence="7" id="KW-0129">CBS domain</keyword>
<dbReference type="Pfam" id="PF01590">
    <property type="entry name" value="GAF"/>
    <property type="match status" value="1"/>
</dbReference>
<dbReference type="Pfam" id="PF08447">
    <property type="entry name" value="PAS_3"/>
    <property type="match status" value="1"/>
</dbReference>
<dbReference type="SMART" id="SM00091">
    <property type="entry name" value="PAS"/>
    <property type="match status" value="6"/>
</dbReference>
<feature type="domain" description="PAC" evidence="12">
    <location>
        <begin position="1011"/>
        <end position="1063"/>
    </location>
</feature>
<sequence length="1527" mass="173899">MSLNPSVLESLSLEQAIERDPLTVSPDRPIVEVVALMSEVRDRACTVGNEWGATLPGELPLQAQIGTCSTCILVVEGARLVGIVTESDLVKIASRATPIADLTVAQVMSDDPIALEWSEGRNLFDIVQLFREHGITHVPIVDGRSQLLGVVTASHIRRVLQPSNLLKFQEVRDVMNPDVIWASPTTSIREIAELMVRRRIGCVTISEHKNGHLIPVGIVTQRDIIQFQTLELDLESLSAQTVMSTPVLAVCPHDSLWDAHQIMLERRIRRLLVVGASGELLGIVTQTRLLQILDPVQMYRVIEVLHEQVLHLEAQKVELLRDRAADLEQKVRQRTSKLRDRVRREALLAGVASRIRESLNLQEILDSTAREVRRFLDCNRVLVYQFAPNMEGEIVAESVSEGCLSILGKQIRDTYFQTNGSLEYLNGRKRSVNDIYQAGLTGCHIELLEEFEVRSFLVIPIIMEPRRKKLKRGEAIATESIGRHLWGLLVAHQCDEPRNWYPEELNLLERVGVQLAIAIQQAQLFQQLQAQLQARQRAEEQLAYNERLLSLFYKTAPIGLALADEQGRFVRVNPAFCYLFGYPEGELVGRHYTELLDLETPGEWEIRRHDGRVFHIYLTGGWASTDRGQRYLVTTITDITERKQTERAIAETAQQLSTVLETVGEGIALSDPKGYFLLFNSKMQEITGYTADEANRCENFLALIYPEPEEYQRALSRLSQLLNLREFRNIETTIRAKDGTRRTLLVSSSIVNHQGRELFLSAYRDISDRKQAEIALRESEKRYRQIVETSMEGIWTLDQGDRTSFVNQRMASMLGYDSEDMLGAPLDVFVYKQDCEMVKQYLEWRRQGISAQHEFQFRRQDGSSFYGLVSANPLFDDAGNYTGVLAMITDITERRQAEAAVQQLNAELEARVNLRTAELADTIEQLRQEVQRREGSENALRKSEELYRTLIANFPNGAVILYDRDFRYTICDGSGLQDIGFSGEALQGKTIWELFPPDLCAILEPHYRAALVGKSRTFEVGYGNKLLLLQSLPVTNDRGEIFAGMVLAQDITERKQAEIALRKSEERFALAVEGIKDGIWDWDIESGHLYLSPRWKSMLGFADDEVPHRIESWQQTLHPEDYDRAMTTLDDYLTGKVSSYEQEFRARHKDGHYRWILTRGSALRDDRGKPYRMAGSHTDITERKQAEVQLQRQLAAIEAASDGIAILNSDGQFIYLNHAHVTFFGFDNARDILGQTWRVLYDDSEIERFETEILPVLRREGHWQGQAIARRQDGSTFVEDLSFTQLADGGCICVCRDISEMMRTLSELKQTEEKLKASLNEKELLLKEVHHRVKNNLQIISSIFSLQSQSLEDEKILAILQDSQARISSMALIHEKLYQSKNIAQIDFAEYIKNLTTNLFSSYNIGNRRIALDLHVEKLSLNLDTAIPCGLLINELVSNALKHAFRDREVGQIKIDFSILPPDRLRLIVRDNGVGLPPNFDSRTGYSLGFRLIRALSRQLKGNLEIDRTQGTCFTVTFPQPTERKRF</sequence>
<feature type="coiled-coil region" evidence="8">
    <location>
        <begin position="302"/>
        <end position="337"/>
    </location>
</feature>
<dbReference type="SMART" id="SM00387">
    <property type="entry name" value="HATPase_c"/>
    <property type="match status" value="1"/>
</dbReference>
<dbReference type="KEGG" id="oxy:HCG48_18530"/>
<evidence type="ECO:0000259" key="13">
    <source>
        <dbReference type="PROSITE" id="PS51371"/>
    </source>
</evidence>
<evidence type="ECO:0000256" key="1">
    <source>
        <dbReference type="ARBA" id="ARBA00000085"/>
    </source>
</evidence>
<evidence type="ECO:0000256" key="8">
    <source>
        <dbReference type="SAM" id="Coils"/>
    </source>
</evidence>
<evidence type="ECO:0000256" key="2">
    <source>
        <dbReference type="ARBA" id="ARBA00006402"/>
    </source>
</evidence>
<dbReference type="InterPro" id="IPR013656">
    <property type="entry name" value="PAS_4"/>
</dbReference>
<evidence type="ECO:0000256" key="5">
    <source>
        <dbReference type="ARBA" id="ARBA00022679"/>
    </source>
</evidence>
<dbReference type="InterPro" id="IPR052162">
    <property type="entry name" value="Sensor_kinase/Photoreceptor"/>
</dbReference>
<dbReference type="InterPro" id="IPR003594">
    <property type="entry name" value="HATPase_dom"/>
</dbReference>
<keyword evidence="4" id="KW-0597">Phosphoprotein</keyword>
<dbReference type="SMART" id="SM00116">
    <property type="entry name" value="CBS"/>
    <property type="match status" value="4"/>
</dbReference>
<organism evidence="14 15">
    <name type="scientific">Oxynema aestuarii AP17</name>
    <dbReference type="NCBI Taxonomy" id="2064643"/>
    <lineage>
        <taxon>Bacteria</taxon>
        <taxon>Bacillati</taxon>
        <taxon>Cyanobacteriota</taxon>
        <taxon>Cyanophyceae</taxon>
        <taxon>Oscillatoriophycideae</taxon>
        <taxon>Oscillatoriales</taxon>
        <taxon>Oscillatoriaceae</taxon>
        <taxon>Oxynema</taxon>
        <taxon>Oxynema aestuarii</taxon>
    </lineage>
</organism>
<evidence type="ECO:0000256" key="6">
    <source>
        <dbReference type="ARBA" id="ARBA00022777"/>
    </source>
</evidence>
<evidence type="ECO:0000259" key="10">
    <source>
        <dbReference type="PROSITE" id="PS50109"/>
    </source>
</evidence>
<proteinExistence type="inferred from homology"/>
<feature type="domain" description="PAC" evidence="12">
    <location>
        <begin position="851"/>
        <end position="903"/>
    </location>
</feature>
<dbReference type="RefSeq" id="WP_168570475.1">
    <property type="nucleotide sequence ID" value="NZ_CP051167.1"/>
</dbReference>
<reference evidence="14 15" key="1">
    <citation type="submission" date="2020-04" db="EMBL/GenBank/DDBJ databases">
        <authorList>
            <person name="Basu S."/>
            <person name="Maruthanayagam V."/>
            <person name="Chakraborty S."/>
            <person name="Pramanik A."/>
            <person name="Mukherjee J."/>
            <person name="Brink B."/>
        </authorList>
    </citation>
    <scope>NUCLEOTIDE SEQUENCE [LARGE SCALE GENOMIC DNA]</scope>
    <source>
        <strain evidence="14 15">AP17</strain>
    </source>
</reference>
<evidence type="ECO:0000259" key="9">
    <source>
        <dbReference type="PROSITE" id="PS50046"/>
    </source>
</evidence>
<dbReference type="SUPFAM" id="SSF55785">
    <property type="entry name" value="PYP-like sensor domain (PAS domain)"/>
    <property type="match status" value="6"/>
</dbReference>
<dbReference type="InterPro" id="IPR000700">
    <property type="entry name" value="PAS-assoc_C"/>
</dbReference>
<dbReference type="InterPro" id="IPR035965">
    <property type="entry name" value="PAS-like_dom_sf"/>
</dbReference>
<comment type="similarity">
    <text evidence="2">In the N-terminal section; belongs to the phytochrome family.</text>
</comment>
<feature type="domain" description="PAS" evidence="11">
    <location>
        <begin position="652"/>
        <end position="725"/>
    </location>
</feature>
<dbReference type="InterPro" id="IPR005467">
    <property type="entry name" value="His_kinase_dom"/>
</dbReference>
<dbReference type="NCBIfam" id="TIGR00229">
    <property type="entry name" value="sensory_box"/>
    <property type="match status" value="6"/>
</dbReference>
<dbReference type="InterPro" id="IPR036890">
    <property type="entry name" value="HATPase_C_sf"/>
</dbReference>
<dbReference type="Pfam" id="PF00571">
    <property type="entry name" value="CBS"/>
    <property type="match status" value="4"/>
</dbReference>
<dbReference type="PROSITE" id="PS50113">
    <property type="entry name" value="PAC"/>
    <property type="match status" value="5"/>
</dbReference>
<dbReference type="Gene3D" id="3.30.450.20">
    <property type="entry name" value="PAS domain"/>
    <property type="match status" value="7"/>
</dbReference>
<feature type="domain" description="CBS" evidence="13">
    <location>
        <begin position="175"/>
        <end position="234"/>
    </location>
</feature>
<feature type="domain" description="CBS" evidence="13">
    <location>
        <begin position="17"/>
        <end position="99"/>
    </location>
</feature>
<dbReference type="SMART" id="SM00065">
    <property type="entry name" value="GAF"/>
    <property type="match status" value="1"/>
</dbReference>
<evidence type="ECO:0000313" key="15">
    <source>
        <dbReference type="Proteomes" id="UP000500857"/>
    </source>
</evidence>
<dbReference type="CDD" id="cd00130">
    <property type="entry name" value="PAS"/>
    <property type="match status" value="6"/>
</dbReference>
<feature type="domain" description="PAS" evidence="11">
    <location>
        <begin position="1189"/>
        <end position="1226"/>
    </location>
</feature>
<feature type="domain" description="CBS" evidence="13">
    <location>
        <begin position="243"/>
        <end position="304"/>
    </location>
</feature>
<feature type="domain" description="PAS" evidence="11">
    <location>
        <begin position="779"/>
        <end position="843"/>
    </location>
</feature>
<feature type="domain" description="PAC" evidence="12">
    <location>
        <begin position="1140"/>
        <end position="1192"/>
    </location>
</feature>
<name>A0A6H1U1K1_9CYAN</name>
<feature type="coiled-coil region" evidence="8">
    <location>
        <begin position="1298"/>
        <end position="1328"/>
    </location>
</feature>
<dbReference type="EMBL" id="CP051167">
    <property type="protein sequence ID" value="QIZ72326.1"/>
    <property type="molecule type" value="Genomic_DNA"/>
</dbReference>
<keyword evidence="5" id="KW-0808">Transferase</keyword>
<evidence type="ECO:0000259" key="11">
    <source>
        <dbReference type="PROSITE" id="PS50112"/>
    </source>
</evidence>
<dbReference type="InterPro" id="IPR000644">
    <property type="entry name" value="CBS_dom"/>
</dbReference>
<dbReference type="InterPro" id="IPR000014">
    <property type="entry name" value="PAS"/>
</dbReference>
<evidence type="ECO:0000256" key="3">
    <source>
        <dbReference type="ARBA" id="ARBA00012438"/>
    </source>
</evidence>
<feature type="domain" description="Histidine kinase" evidence="10">
    <location>
        <begin position="1328"/>
        <end position="1522"/>
    </location>
</feature>
<dbReference type="Pfam" id="PF02518">
    <property type="entry name" value="HATPase_c"/>
    <property type="match status" value="1"/>
</dbReference>
<protein>
    <recommendedName>
        <fullName evidence="3">histidine kinase</fullName>
        <ecNumber evidence="3">2.7.13.3</ecNumber>
    </recommendedName>
</protein>
<keyword evidence="6" id="KW-0418">Kinase</keyword>
<dbReference type="PANTHER" id="PTHR43304">
    <property type="entry name" value="PHYTOCHROME-LIKE PROTEIN CPH1"/>
    <property type="match status" value="1"/>
</dbReference>
<dbReference type="InterPro" id="IPR003018">
    <property type="entry name" value="GAF"/>
</dbReference>
<feature type="domain" description="PAC" evidence="12">
    <location>
        <begin position="728"/>
        <end position="778"/>
    </location>
</feature>
<dbReference type="Gene3D" id="3.30.450.40">
    <property type="match status" value="1"/>
</dbReference>
<dbReference type="InterPro" id="IPR001610">
    <property type="entry name" value="PAC"/>
</dbReference>
<dbReference type="Pfam" id="PF07568">
    <property type="entry name" value="HisKA_2"/>
    <property type="match status" value="1"/>
</dbReference>
<dbReference type="SUPFAM" id="SSF55781">
    <property type="entry name" value="GAF domain-like"/>
    <property type="match status" value="1"/>
</dbReference>
<gene>
    <name evidence="14" type="ORF">HCG48_18530</name>
</gene>
<dbReference type="SUPFAM" id="SSF55874">
    <property type="entry name" value="ATPase domain of HSP90 chaperone/DNA topoisomerase II/histidine kinase"/>
    <property type="match status" value="1"/>
</dbReference>
<dbReference type="PROSITE" id="PS51371">
    <property type="entry name" value="CBS"/>
    <property type="match status" value="4"/>
</dbReference>
<evidence type="ECO:0000259" key="12">
    <source>
        <dbReference type="PROSITE" id="PS50113"/>
    </source>
</evidence>
<dbReference type="Pfam" id="PF00989">
    <property type="entry name" value="PAS"/>
    <property type="match status" value="1"/>
</dbReference>
<evidence type="ECO:0000313" key="14">
    <source>
        <dbReference type="EMBL" id="QIZ72326.1"/>
    </source>
</evidence>
<dbReference type="InterPro" id="IPR011495">
    <property type="entry name" value="Sig_transdc_His_kin_sub2_dim/P"/>
</dbReference>
<dbReference type="EC" id="2.7.13.3" evidence="3"/>
<dbReference type="GO" id="GO:0006355">
    <property type="term" value="P:regulation of DNA-templated transcription"/>
    <property type="evidence" value="ECO:0007669"/>
    <property type="project" value="InterPro"/>
</dbReference>
<dbReference type="InterPro" id="IPR016132">
    <property type="entry name" value="Phyto_chromo_attachment"/>
</dbReference>
<dbReference type="SUPFAM" id="SSF54631">
    <property type="entry name" value="CBS-domain pair"/>
    <property type="match status" value="2"/>
</dbReference>
<evidence type="ECO:0000256" key="4">
    <source>
        <dbReference type="ARBA" id="ARBA00022553"/>
    </source>
</evidence>
<dbReference type="PANTHER" id="PTHR43304:SF1">
    <property type="entry name" value="PAC DOMAIN-CONTAINING PROTEIN"/>
    <property type="match status" value="1"/>
</dbReference>
<dbReference type="Proteomes" id="UP000500857">
    <property type="component" value="Chromosome"/>
</dbReference>
<dbReference type="CDD" id="cd04620">
    <property type="entry name" value="CBS_two-component_sensor_histidine_kinase_repeat1"/>
    <property type="match status" value="1"/>
</dbReference>
<dbReference type="PROSITE" id="PS50109">
    <property type="entry name" value="HIS_KIN"/>
    <property type="match status" value="1"/>
</dbReference>
<dbReference type="Pfam" id="PF08448">
    <property type="entry name" value="PAS_4"/>
    <property type="match status" value="1"/>
</dbReference>
<dbReference type="GO" id="GO:0004673">
    <property type="term" value="F:protein histidine kinase activity"/>
    <property type="evidence" value="ECO:0007669"/>
    <property type="project" value="UniProtKB-EC"/>
</dbReference>
<dbReference type="Pfam" id="PF13426">
    <property type="entry name" value="PAS_9"/>
    <property type="match status" value="3"/>
</dbReference>
<dbReference type="InterPro" id="IPR046342">
    <property type="entry name" value="CBS_dom_sf"/>
</dbReference>
<dbReference type="InterPro" id="IPR013767">
    <property type="entry name" value="PAS_fold"/>
</dbReference>
<feature type="domain" description="PAS" evidence="11">
    <location>
        <begin position="1064"/>
        <end position="1136"/>
    </location>
</feature>
<feature type="domain" description="CBS" evidence="13">
    <location>
        <begin position="108"/>
        <end position="168"/>
    </location>
</feature>
<feature type="domain" description="PAC" evidence="12">
    <location>
        <begin position="600"/>
        <end position="651"/>
    </location>
</feature>
<accession>A0A6H1U1K1</accession>
<dbReference type="Gene3D" id="3.10.580.10">
    <property type="entry name" value="CBS-domain"/>
    <property type="match status" value="2"/>
</dbReference>
<dbReference type="CDD" id="cd17774">
    <property type="entry name" value="CBS_two-component_sensor_histidine_kinase_repeat2"/>
    <property type="match status" value="1"/>
</dbReference>
<feature type="domain" description="Phytochrome chromophore attachment site" evidence="9">
    <location>
        <begin position="360"/>
        <end position="514"/>
    </location>
</feature>